<dbReference type="EMBL" id="CP007770">
    <property type="protein sequence ID" value="AJC87542.1"/>
    <property type="molecule type" value="Genomic_DNA"/>
</dbReference>
<reference evidence="1 2" key="1">
    <citation type="journal article" date="2014" name="Genome Biol. Evol.">
        <title>Comparative Genomics of the Campylobacter lari Group.</title>
        <authorList>
            <person name="Miller W.G."/>
            <person name="Yee E."/>
            <person name="Chapman M.H."/>
            <person name="Smith T.P."/>
            <person name="Bono J.L."/>
            <person name="Huynh S."/>
            <person name="Parker C.T."/>
            <person name="Vandamme P."/>
            <person name="Luong K."/>
            <person name="Korlach J."/>
        </authorList>
    </citation>
    <scope>NUCLEOTIDE SEQUENCE [LARGE SCALE GENOMIC DNA]</scope>
    <source>
        <strain evidence="1 2">NCTC 12927</strain>
    </source>
</reference>
<protein>
    <recommendedName>
        <fullName evidence="3">DUF721 domain-containing protein</fullName>
    </recommendedName>
</protein>
<name>A0A0A8H0W5_9BACT</name>
<dbReference type="STRING" id="1031564.CINS_0564"/>
<evidence type="ECO:0000313" key="2">
    <source>
        <dbReference type="Proteomes" id="UP000031163"/>
    </source>
</evidence>
<evidence type="ECO:0008006" key="3">
    <source>
        <dbReference type="Google" id="ProtNLM"/>
    </source>
</evidence>
<sequence>MRREIKTSNFIINKLIQSKHYKPLSVLFQYKEFFNLLSVNHKQMISKIFVKNNMLIILAKHHVAYMELNHDNTKKTIKKLIKHYTFAKPENIFANVDTIKIFSDKNFIHQNTSKSTYKKSSIELSNASFHNNINHPLLYKKFEELRKIIQDAKK</sequence>
<proteinExistence type="predicted"/>
<accession>A0A0A8H0W5</accession>
<dbReference type="AlphaFoldDB" id="A0A0A8H0W5"/>
<evidence type="ECO:0000313" key="1">
    <source>
        <dbReference type="EMBL" id="AJC87542.1"/>
    </source>
</evidence>
<organism evidence="1 2">
    <name type="scientific">Campylobacter insulaenigrae NCTC 12927</name>
    <dbReference type="NCBI Taxonomy" id="1031564"/>
    <lineage>
        <taxon>Bacteria</taxon>
        <taxon>Pseudomonadati</taxon>
        <taxon>Campylobacterota</taxon>
        <taxon>Epsilonproteobacteria</taxon>
        <taxon>Campylobacterales</taxon>
        <taxon>Campylobacteraceae</taxon>
        <taxon>Campylobacter</taxon>
    </lineage>
</organism>
<dbReference type="Proteomes" id="UP000031163">
    <property type="component" value="Chromosome"/>
</dbReference>
<dbReference type="KEGG" id="cis:CINS_0564"/>
<dbReference type="HOGENOM" id="CLU_142106_0_0_7"/>
<gene>
    <name evidence="1" type="ORF">CINS_0564</name>
</gene>